<dbReference type="Pfam" id="PF00661">
    <property type="entry name" value="Matrix_Paramyxo_N"/>
    <property type="match status" value="1"/>
</dbReference>
<evidence type="ECO:0000313" key="7">
    <source>
        <dbReference type="EMBL" id="QRN45787.1"/>
    </source>
</evidence>
<gene>
    <name evidence="7" type="primary">M</name>
</gene>
<organism evidence="7 8">
    <name type="scientific">Ruloma virus</name>
    <dbReference type="NCBI Taxonomy" id="2811341"/>
    <lineage>
        <taxon>Viruses</taxon>
        <taxon>Riboviria</taxon>
        <taxon>Orthornavirae</taxon>
        <taxon>Negarnaviricota</taxon>
        <taxon>Haploviricotina</taxon>
        <taxon>Monjiviricetes</taxon>
        <taxon>Mononegavirales</taxon>
        <taxon>Paramyxoviridae</taxon>
        <taxon>Orthoparamyxovirinae</taxon>
        <taxon>Jeilongvirus</taxon>
        <taxon>Jeilongvirus rungweense</taxon>
    </lineage>
</organism>
<keyword evidence="8" id="KW-1185">Reference proteome</keyword>
<proteinExistence type="predicted"/>
<feature type="domain" description="Matrix protein N-terminal" evidence="5">
    <location>
        <begin position="5"/>
        <end position="169"/>
    </location>
</feature>
<protein>
    <recommendedName>
        <fullName evidence="2">Matrix protein</fullName>
    </recommendedName>
</protein>
<dbReference type="Gene3D" id="2.70.20.50">
    <property type="entry name" value="Viral matrix protein, N-terminal domain"/>
    <property type="match status" value="1"/>
</dbReference>
<dbReference type="InterPro" id="IPR055413">
    <property type="entry name" value="Matrix_Paramyxo_C"/>
</dbReference>
<evidence type="ECO:0000256" key="1">
    <source>
        <dbReference type="ARBA" id="ARBA00004328"/>
    </source>
</evidence>
<comment type="subcellular location">
    <subcellularLocation>
        <location evidence="1">Virion</location>
    </subcellularLocation>
</comment>
<dbReference type="Pfam" id="PF23765">
    <property type="entry name" value="Matrix_Paramyxo_C"/>
    <property type="match status" value="1"/>
</dbReference>
<evidence type="ECO:0000259" key="6">
    <source>
        <dbReference type="Pfam" id="PF23765"/>
    </source>
</evidence>
<reference evidence="7" key="1">
    <citation type="submission" date="2021-02" db="EMBL/GenBank/DDBJ databases">
        <authorList>
            <person name="Vanmechelen B."/>
            <person name="Meurs S."/>
            <person name="Bletsa M."/>
            <person name="Zisi Z."/>
            <person name="Lemey P."/>
            <person name="Maes P."/>
        </authorList>
    </citation>
    <scope>NUCLEOTIDE SEQUENCE</scope>
    <source>
        <strain evidence="7">TA502</strain>
    </source>
</reference>
<dbReference type="EMBL" id="MW579602">
    <property type="protein sequence ID" value="QRN45787.1"/>
    <property type="molecule type" value="Viral_cRNA"/>
</dbReference>
<evidence type="ECO:0000259" key="5">
    <source>
        <dbReference type="Pfam" id="PF00661"/>
    </source>
</evidence>
<dbReference type="GeneID" id="80539740"/>
<accession>A0AAE7QBZ8</accession>
<dbReference type="GO" id="GO:0044423">
    <property type="term" value="C:virion component"/>
    <property type="evidence" value="ECO:0007669"/>
    <property type="project" value="UniProtKB-KW"/>
</dbReference>
<dbReference type="InterPro" id="IPR042540">
    <property type="entry name" value="Matrix_N"/>
</dbReference>
<dbReference type="GO" id="GO:0039660">
    <property type="term" value="F:structural constituent of virion"/>
    <property type="evidence" value="ECO:0007669"/>
    <property type="project" value="UniProtKB-KW"/>
</dbReference>
<dbReference type="GO" id="GO:0019068">
    <property type="term" value="P:virion assembly"/>
    <property type="evidence" value="ECO:0007669"/>
    <property type="project" value="InterPro"/>
</dbReference>
<dbReference type="KEGG" id="vg:80539740"/>
<keyword evidence="3" id="KW-0946">Virion</keyword>
<dbReference type="InterPro" id="IPR000982">
    <property type="entry name" value="Matrix_Paramyxo_N"/>
</dbReference>
<evidence type="ECO:0000256" key="3">
    <source>
        <dbReference type="ARBA" id="ARBA00022844"/>
    </source>
</evidence>
<dbReference type="InterPro" id="IPR042539">
    <property type="entry name" value="Matrix_C"/>
</dbReference>
<dbReference type="RefSeq" id="YP_010801058.1">
    <property type="nucleotide sequence ID" value="NC_076941.1"/>
</dbReference>
<evidence type="ECO:0000313" key="8">
    <source>
        <dbReference type="Proteomes" id="UP000830720"/>
    </source>
</evidence>
<name>A0AAE7QBZ8_9MONO</name>
<sequence>MAGQADFLPSSWEEGGTLTAFEAEADENGHLIPKVRVINPGWNTRKGSGYMYLILYGIIEEKIKKLNGKREFRTFAAFPLGVGRTTSTPDDLLDACLQLDITVRRTAGSNEKLVYGCANLPILLLPWREVIENGSIFPAMKVCCNVDLILLDVPQKFRPIFLTITKLTDAGYYQVPKTILDFRMQNGVSFNLLVYLKVGADMTGCGVKGIINDEGDKVVTFMLHIGNFQRRNGKQYSLEYCKQKVDRMQLYFSLGAIGGLSFHIYIKGKMSNVLKAQLGYKKNICYSLMDINPALNKVMWKAECQIDKVTAVFQPSVPKEFRFYDDVLIDNTGKILKEM</sequence>
<evidence type="ECO:0000256" key="4">
    <source>
        <dbReference type="ARBA" id="ARBA00023311"/>
    </source>
</evidence>
<dbReference type="Gene3D" id="2.70.20.60">
    <property type="entry name" value="Viral matrix protein, C-terminal domain"/>
    <property type="match status" value="1"/>
</dbReference>
<dbReference type="Proteomes" id="UP000830720">
    <property type="component" value="Segment"/>
</dbReference>
<keyword evidence="4" id="KW-0468">Viral matrix protein</keyword>
<feature type="domain" description="Matrix protein C-terminal Paramyxoviridae" evidence="6">
    <location>
        <begin position="173"/>
        <end position="331"/>
    </location>
</feature>
<evidence type="ECO:0000256" key="2">
    <source>
        <dbReference type="ARBA" id="ARBA00017678"/>
    </source>
</evidence>